<evidence type="ECO:0000256" key="2">
    <source>
        <dbReference type="ARBA" id="ARBA00022723"/>
    </source>
</evidence>
<evidence type="ECO:0000256" key="3">
    <source>
        <dbReference type="ARBA" id="ARBA00022842"/>
    </source>
</evidence>
<dbReference type="Proteomes" id="UP000823388">
    <property type="component" value="Chromosome 5K"/>
</dbReference>
<dbReference type="Gene3D" id="3.40.50.150">
    <property type="entry name" value="Vaccinia Virus protein VP39"/>
    <property type="match status" value="1"/>
</dbReference>
<name>A0A8T0SNB7_PANVG</name>
<evidence type="ECO:0000313" key="5">
    <source>
        <dbReference type="Proteomes" id="UP000823388"/>
    </source>
</evidence>
<gene>
    <name evidence="4" type="ORF">PVAP13_5KG499000</name>
</gene>
<keyword evidence="3" id="KW-0460">Magnesium</keyword>
<dbReference type="Pfam" id="PF03492">
    <property type="entry name" value="Methyltransf_7"/>
    <property type="match status" value="1"/>
</dbReference>
<dbReference type="InterPro" id="IPR005299">
    <property type="entry name" value="MeTrfase_7"/>
</dbReference>
<organism evidence="4 5">
    <name type="scientific">Panicum virgatum</name>
    <name type="common">Blackwell switchgrass</name>
    <dbReference type="NCBI Taxonomy" id="38727"/>
    <lineage>
        <taxon>Eukaryota</taxon>
        <taxon>Viridiplantae</taxon>
        <taxon>Streptophyta</taxon>
        <taxon>Embryophyta</taxon>
        <taxon>Tracheophyta</taxon>
        <taxon>Spermatophyta</taxon>
        <taxon>Magnoliopsida</taxon>
        <taxon>Liliopsida</taxon>
        <taxon>Poales</taxon>
        <taxon>Poaceae</taxon>
        <taxon>PACMAD clade</taxon>
        <taxon>Panicoideae</taxon>
        <taxon>Panicodae</taxon>
        <taxon>Paniceae</taxon>
        <taxon>Panicinae</taxon>
        <taxon>Panicum</taxon>
        <taxon>Panicum sect. Hiantes</taxon>
    </lineage>
</organism>
<comment type="caution">
    <text evidence="4">The sequence shown here is derived from an EMBL/GenBank/DDBJ whole genome shotgun (WGS) entry which is preliminary data.</text>
</comment>
<dbReference type="GO" id="GO:0008168">
    <property type="term" value="F:methyltransferase activity"/>
    <property type="evidence" value="ECO:0007669"/>
    <property type="project" value="InterPro"/>
</dbReference>
<keyword evidence="2" id="KW-0479">Metal-binding</keyword>
<dbReference type="EMBL" id="CM029045">
    <property type="protein sequence ID" value="KAG2600071.1"/>
    <property type="molecule type" value="Genomic_DNA"/>
</dbReference>
<evidence type="ECO:0000256" key="1">
    <source>
        <dbReference type="ARBA" id="ARBA00008908"/>
    </source>
</evidence>
<protein>
    <submittedName>
        <fullName evidence="4">Uncharacterized protein</fullName>
    </submittedName>
</protein>
<dbReference type="SUPFAM" id="SSF53335">
    <property type="entry name" value="S-adenosyl-L-methionine-dependent methyltransferases"/>
    <property type="match status" value="1"/>
</dbReference>
<evidence type="ECO:0000313" key="4">
    <source>
        <dbReference type="EMBL" id="KAG2600071.1"/>
    </source>
</evidence>
<proteinExistence type="inferred from homology"/>
<dbReference type="InterPro" id="IPR029063">
    <property type="entry name" value="SAM-dependent_MTases_sf"/>
</dbReference>
<comment type="similarity">
    <text evidence="1">Belongs to the methyltransferase superfamily. Type-7 methyltransferase family. SABATH subfamily.</text>
</comment>
<keyword evidence="5" id="KW-1185">Reference proteome</keyword>
<reference evidence="4" key="1">
    <citation type="submission" date="2020-05" db="EMBL/GenBank/DDBJ databases">
        <title>WGS assembly of Panicum virgatum.</title>
        <authorList>
            <person name="Lovell J.T."/>
            <person name="Jenkins J."/>
            <person name="Shu S."/>
            <person name="Juenger T.E."/>
            <person name="Schmutz J."/>
        </authorList>
    </citation>
    <scope>NUCLEOTIDE SEQUENCE</scope>
    <source>
        <strain evidence="4">AP13</strain>
    </source>
</reference>
<dbReference type="OrthoDB" id="742617at2759"/>
<dbReference type="PANTHER" id="PTHR31009">
    <property type="entry name" value="S-ADENOSYL-L-METHIONINE:CARBOXYL METHYLTRANSFERASE FAMILY PROTEIN"/>
    <property type="match status" value="1"/>
</dbReference>
<dbReference type="AlphaFoldDB" id="A0A8T0SNB7"/>
<dbReference type="Gene3D" id="1.10.1200.270">
    <property type="entry name" value="Methyltransferase, alpha-helical capping domain"/>
    <property type="match status" value="1"/>
</dbReference>
<accession>A0A8T0SNB7</accession>
<dbReference type="GO" id="GO:0046872">
    <property type="term" value="F:metal ion binding"/>
    <property type="evidence" value="ECO:0007669"/>
    <property type="project" value="UniProtKB-KW"/>
</dbReference>
<sequence>MSSRVQQCPDKPASMNVEAVLHMKAGLGDSSYAQNSSLQKKSTDTLKSLVIDSATRVYETLRPESFTVADLGCASGSNALGVVEAVVRSIGEVCCARGSPPPEFSVLLNDLPTNDFNTVFSCAPEVTSRLKADAKAVVFLSGVPGSFYGRLFVSRSVHLVCSFNSLHWLSQVPAGLRDETNTPLNKGKMFVSSTSPPAVPAAYRRQFQKDLSLFLKSRAAEVVPGGRMVVSMLCRETEDYTDVKATQLWDLLSDSLAALVSQGLLEQEVVDAYDAPCYAPSAQEIQEEVTKEGSFSLDYVRTYEANLNSAGDAKRNGRTLSMAIRAIQESMLSHHFGAGIVDALFDKYTELVTESMEKGVVKSVQIGAVLVRL</sequence>
<dbReference type="InterPro" id="IPR042086">
    <property type="entry name" value="MeTrfase_capping"/>
</dbReference>